<gene>
    <name evidence="1" type="ORF">H7U18_25985</name>
</gene>
<dbReference type="AlphaFoldDB" id="A0A923EQE1"/>
<proteinExistence type="predicted"/>
<accession>A0A923EQE1</accession>
<dbReference type="Proteomes" id="UP000629923">
    <property type="component" value="Unassembled WGS sequence"/>
</dbReference>
<dbReference type="EMBL" id="JACLQZ010000001">
    <property type="protein sequence ID" value="MBC2873333.1"/>
    <property type="molecule type" value="Genomic_DNA"/>
</dbReference>
<reference evidence="1" key="1">
    <citation type="submission" date="2020-08" db="EMBL/GenBank/DDBJ databases">
        <title>Tigecycline and colistin resistance in Klebsiella pneumoniae.</title>
        <authorList>
            <person name="Ramesh N."/>
            <person name="Shanthini T."/>
            <person name="Prasanth M."/>
            <person name="Senthilkumar N."/>
            <person name="Meesala Krishna M."/>
            <person name="Guruswami G."/>
        </authorList>
    </citation>
    <scope>NUCLEOTIDE SEQUENCE</scope>
    <source>
        <strain evidence="1">SHM 84C</strain>
    </source>
</reference>
<evidence type="ECO:0000313" key="2">
    <source>
        <dbReference type="Proteomes" id="UP000629923"/>
    </source>
</evidence>
<organism evidence="1 2">
    <name type="scientific">Klebsiella pneumoniae</name>
    <dbReference type="NCBI Taxonomy" id="573"/>
    <lineage>
        <taxon>Bacteria</taxon>
        <taxon>Pseudomonadati</taxon>
        <taxon>Pseudomonadota</taxon>
        <taxon>Gammaproteobacteria</taxon>
        <taxon>Enterobacterales</taxon>
        <taxon>Enterobacteriaceae</taxon>
        <taxon>Klebsiella/Raoultella group</taxon>
        <taxon>Klebsiella</taxon>
        <taxon>Klebsiella pneumoniae complex</taxon>
    </lineage>
</organism>
<name>A0A923EQE1_KLEPN</name>
<sequence length="67" mass="7422">MSVTGTSSSPRWVSRVSIPVMTGKVDHPAGMARLQLRRARDRLELSGFTFSSVHHNAEIVTALSWRS</sequence>
<protein>
    <submittedName>
        <fullName evidence="1">Uncharacterized protein</fullName>
    </submittedName>
</protein>
<evidence type="ECO:0000313" key="1">
    <source>
        <dbReference type="EMBL" id="MBC2873333.1"/>
    </source>
</evidence>
<comment type="caution">
    <text evidence="1">The sequence shown here is derived from an EMBL/GenBank/DDBJ whole genome shotgun (WGS) entry which is preliminary data.</text>
</comment>